<evidence type="ECO:0000259" key="1">
    <source>
        <dbReference type="PROSITE" id="PS50181"/>
    </source>
</evidence>
<reference evidence="2 3" key="1">
    <citation type="journal article" date="2018" name="Nat. Ecol. Evol.">
        <title>Pezizomycetes genomes reveal the molecular basis of ectomycorrhizal truffle lifestyle.</title>
        <authorList>
            <person name="Murat C."/>
            <person name="Payen T."/>
            <person name="Noel B."/>
            <person name="Kuo A."/>
            <person name="Morin E."/>
            <person name="Chen J."/>
            <person name="Kohler A."/>
            <person name="Krizsan K."/>
            <person name="Balestrini R."/>
            <person name="Da Silva C."/>
            <person name="Montanini B."/>
            <person name="Hainaut M."/>
            <person name="Levati E."/>
            <person name="Barry K.W."/>
            <person name="Belfiori B."/>
            <person name="Cichocki N."/>
            <person name="Clum A."/>
            <person name="Dockter R.B."/>
            <person name="Fauchery L."/>
            <person name="Guy J."/>
            <person name="Iotti M."/>
            <person name="Le Tacon F."/>
            <person name="Lindquist E.A."/>
            <person name="Lipzen A."/>
            <person name="Malagnac F."/>
            <person name="Mello A."/>
            <person name="Molinier V."/>
            <person name="Miyauchi S."/>
            <person name="Poulain J."/>
            <person name="Riccioni C."/>
            <person name="Rubini A."/>
            <person name="Sitrit Y."/>
            <person name="Splivallo R."/>
            <person name="Traeger S."/>
            <person name="Wang M."/>
            <person name="Zifcakova L."/>
            <person name="Wipf D."/>
            <person name="Zambonelli A."/>
            <person name="Paolocci F."/>
            <person name="Nowrousian M."/>
            <person name="Ottonello S."/>
            <person name="Baldrian P."/>
            <person name="Spatafora J.W."/>
            <person name="Henrissat B."/>
            <person name="Nagy L.G."/>
            <person name="Aury J.M."/>
            <person name="Wincker P."/>
            <person name="Grigoriev I.V."/>
            <person name="Bonfante P."/>
            <person name="Martin F.M."/>
        </authorList>
    </citation>
    <scope>NUCLEOTIDE SEQUENCE [LARGE SCALE GENOMIC DNA]</scope>
    <source>
        <strain evidence="2 3">RN42</strain>
    </source>
</reference>
<organism evidence="2 3">
    <name type="scientific">Ascobolus immersus RN42</name>
    <dbReference type="NCBI Taxonomy" id="1160509"/>
    <lineage>
        <taxon>Eukaryota</taxon>
        <taxon>Fungi</taxon>
        <taxon>Dikarya</taxon>
        <taxon>Ascomycota</taxon>
        <taxon>Pezizomycotina</taxon>
        <taxon>Pezizomycetes</taxon>
        <taxon>Pezizales</taxon>
        <taxon>Ascobolaceae</taxon>
        <taxon>Ascobolus</taxon>
    </lineage>
</organism>
<dbReference type="InterPro" id="IPR036047">
    <property type="entry name" value="F-box-like_dom_sf"/>
</dbReference>
<dbReference type="SUPFAM" id="SSF81383">
    <property type="entry name" value="F-box domain"/>
    <property type="match status" value="1"/>
</dbReference>
<dbReference type="PROSITE" id="PS50181">
    <property type="entry name" value="FBOX"/>
    <property type="match status" value="1"/>
</dbReference>
<keyword evidence="3" id="KW-1185">Reference proteome</keyword>
<sequence length="310" mass="36156">MATNYLKVLKTLEKSTDHPLSTPNSFDRYLYFTHPQTTLTHIKIRDGMDTAIHQRSGNASRPLPTLPNELLHHIAVLLPSLKDFLRLQGVNRRFNAIVNSDVTRRRFVQKLLGPRLNGATDKAKIVEYLFTFFCSACTELLRFDYDPGYKEDYERIIEAGKTTVSTVNMDTYSDTDLMIYSCSMRGQCLIETQAGDWAIKKLKYIQTKKEKERLRGLFETQKNRLKIILEHHQWGTAVFRTTQMKDGRILPFTPDESFWIRKYHRLRLERWRREGLTESWGIDDVFLLNALLSRWPQFVKGSLLVGYGGN</sequence>
<proteinExistence type="predicted"/>
<evidence type="ECO:0000313" key="2">
    <source>
        <dbReference type="EMBL" id="RPA74507.1"/>
    </source>
</evidence>
<feature type="domain" description="F-box" evidence="1">
    <location>
        <begin position="60"/>
        <end position="107"/>
    </location>
</feature>
<dbReference type="Pfam" id="PF12937">
    <property type="entry name" value="F-box-like"/>
    <property type="match status" value="1"/>
</dbReference>
<dbReference type="CDD" id="cd09917">
    <property type="entry name" value="F-box_SF"/>
    <property type="match status" value="1"/>
</dbReference>
<dbReference type="Gene3D" id="1.20.1280.50">
    <property type="match status" value="1"/>
</dbReference>
<dbReference type="InterPro" id="IPR001810">
    <property type="entry name" value="F-box_dom"/>
</dbReference>
<dbReference type="EMBL" id="ML119788">
    <property type="protein sequence ID" value="RPA74507.1"/>
    <property type="molecule type" value="Genomic_DNA"/>
</dbReference>
<dbReference type="Proteomes" id="UP000275078">
    <property type="component" value="Unassembled WGS sequence"/>
</dbReference>
<gene>
    <name evidence="2" type="ORF">BJ508DRAFT_312810</name>
</gene>
<dbReference type="SMART" id="SM00256">
    <property type="entry name" value="FBOX"/>
    <property type="match status" value="1"/>
</dbReference>
<accession>A0A3N4HMM8</accession>
<protein>
    <recommendedName>
        <fullName evidence="1">F-box domain-containing protein</fullName>
    </recommendedName>
</protein>
<dbReference type="AlphaFoldDB" id="A0A3N4HMM8"/>
<evidence type="ECO:0000313" key="3">
    <source>
        <dbReference type="Proteomes" id="UP000275078"/>
    </source>
</evidence>
<name>A0A3N4HMM8_ASCIM</name>